<evidence type="ECO:0000313" key="2">
    <source>
        <dbReference type="Proteomes" id="UP000288805"/>
    </source>
</evidence>
<organism evidence="1 2">
    <name type="scientific">Vitis vinifera</name>
    <name type="common">Grape</name>
    <dbReference type="NCBI Taxonomy" id="29760"/>
    <lineage>
        <taxon>Eukaryota</taxon>
        <taxon>Viridiplantae</taxon>
        <taxon>Streptophyta</taxon>
        <taxon>Embryophyta</taxon>
        <taxon>Tracheophyta</taxon>
        <taxon>Spermatophyta</taxon>
        <taxon>Magnoliopsida</taxon>
        <taxon>eudicotyledons</taxon>
        <taxon>Gunneridae</taxon>
        <taxon>Pentapetalae</taxon>
        <taxon>rosids</taxon>
        <taxon>Vitales</taxon>
        <taxon>Vitaceae</taxon>
        <taxon>Viteae</taxon>
        <taxon>Vitis</taxon>
    </lineage>
</organism>
<accession>A0A438I9M1</accession>
<protein>
    <submittedName>
        <fullName evidence="1">Uncharacterized protein</fullName>
    </submittedName>
</protein>
<dbReference type="Proteomes" id="UP000288805">
    <property type="component" value="Unassembled WGS sequence"/>
</dbReference>
<dbReference type="EMBL" id="QGNW01000129">
    <property type="protein sequence ID" value="RVW93425.1"/>
    <property type="molecule type" value="Genomic_DNA"/>
</dbReference>
<gene>
    <name evidence="1" type="ORF">CK203_035108</name>
</gene>
<name>A0A438I9M1_VITVI</name>
<evidence type="ECO:0000313" key="1">
    <source>
        <dbReference type="EMBL" id="RVW93425.1"/>
    </source>
</evidence>
<proteinExistence type="predicted"/>
<comment type="caution">
    <text evidence="1">The sequence shown here is derived from an EMBL/GenBank/DDBJ whole genome shotgun (WGS) entry which is preliminary data.</text>
</comment>
<reference evidence="1 2" key="1">
    <citation type="journal article" date="2018" name="PLoS Genet.">
        <title>Population sequencing reveals clonal diversity and ancestral inbreeding in the grapevine cultivar Chardonnay.</title>
        <authorList>
            <person name="Roach M.J."/>
            <person name="Johnson D.L."/>
            <person name="Bohlmann J."/>
            <person name="van Vuuren H.J."/>
            <person name="Jones S.J."/>
            <person name="Pretorius I.S."/>
            <person name="Schmidt S.A."/>
            <person name="Borneman A.R."/>
        </authorList>
    </citation>
    <scope>NUCLEOTIDE SEQUENCE [LARGE SCALE GENOMIC DNA]</scope>
    <source>
        <strain evidence="2">cv. Chardonnay</strain>
        <tissue evidence="1">Leaf</tissue>
    </source>
</reference>
<sequence length="116" mass="13328">MEMLETEFAIYARLGMLAEVRIYNLTKIVESRNAKFLEYDLVNGSNQFRNIVSDIDHIKSQPSTSVINCLLFINPQVQTGIEQTIVKFNQSLKTNQSLKFHKLLTTFQYIKLIGVA</sequence>
<dbReference type="AlphaFoldDB" id="A0A438I9M1"/>